<feature type="region of interest" description="Disordered" evidence="1">
    <location>
        <begin position="1"/>
        <end position="68"/>
    </location>
</feature>
<dbReference type="EMBL" id="MLAK01000123">
    <property type="protein sequence ID" value="OHT16276.1"/>
    <property type="molecule type" value="Genomic_DNA"/>
</dbReference>
<keyword evidence="3" id="KW-1185">Reference proteome</keyword>
<protein>
    <submittedName>
        <fullName evidence="2">Uncharacterized protein</fullName>
    </submittedName>
</protein>
<proteinExistence type="predicted"/>
<dbReference type="RefSeq" id="XP_068369412.1">
    <property type="nucleotide sequence ID" value="XM_068497148.1"/>
</dbReference>
<dbReference type="AlphaFoldDB" id="A0A1J4L2S7"/>
<dbReference type="GeneID" id="94831852"/>
<dbReference type="Proteomes" id="UP000179807">
    <property type="component" value="Unassembled WGS sequence"/>
</dbReference>
<comment type="caution">
    <text evidence="2">The sequence shown here is derived from an EMBL/GenBank/DDBJ whole genome shotgun (WGS) entry which is preliminary data.</text>
</comment>
<accession>A0A1J4L2S7</accession>
<sequence>MLESGEVKALPEELEKMQRPRKKKSSSKEASPKVNQTIKIIEEIEPEFTFQPDEKDSSTQSEDEEPTINQVVKIRFVSQKLKDFEASGKDLKSIPFFDVKQEDESSDVEFEIITYLDNDLALKPTQQSLESHQQTTEKVQPIVNQNQKPNEVLNQDEASFEDLPMPIEDQQPVLDNQKLIQIEQTHKVEESHKAEENKIVKNEIPENSIIQANTLQTIEEKHEESTTLKWSPRMKEPWKTLKPHQIERLKNKAKERSFQYESSKILNSNIDHPLNLILFSVPTDSNKTALYINSVRDHLVRSDQVQKDNLLKEYFRASSESDGYRKFVDYVIQTTPK</sequence>
<feature type="compositionally biased region" description="Basic and acidic residues" evidence="1">
    <location>
        <begin position="1"/>
        <end position="18"/>
    </location>
</feature>
<gene>
    <name evidence="2" type="ORF">TRFO_13281</name>
</gene>
<feature type="region of interest" description="Disordered" evidence="1">
    <location>
        <begin position="131"/>
        <end position="150"/>
    </location>
</feature>
<dbReference type="VEuPathDB" id="TrichDB:TRFO_13281"/>
<evidence type="ECO:0000313" key="3">
    <source>
        <dbReference type="Proteomes" id="UP000179807"/>
    </source>
</evidence>
<organism evidence="2 3">
    <name type="scientific">Tritrichomonas foetus</name>
    <dbReference type="NCBI Taxonomy" id="1144522"/>
    <lineage>
        <taxon>Eukaryota</taxon>
        <taxon>Metamonada</taxon>
        <taxon>Parabasalia</taxon>
        <taxon>Tritrichomonadida</taxon>
        <taxon>Tritrichomonadidae</taxon>
        <taxon>Tritrichomonas</taxon>
    </lineage>
</organism>
<reference evidence="2" key="1">
    <citation type="submission" date="2016-10" db="EMBL/GenBank/DDBJ databases">
        <authorList>
            <person name="Benchimol M."/>
            <person name="Almeida L.G."/>
            <person name="Vasconcelos A.T."/>
            <person name="Perreira-Neves A."/>
            <person name="Rosa I.A."/>
            <person name="Tasca T."/>
            <person name="Bogo M.R."/>
            <person name="de Souza W."/>
        </authorList>
    </citation>
    <scope>NUCLEOTIDE SEQUENCE [LARGE SCALE GENOMIC DNA]</scope>
    <source>
        <strain evidence="2">K</strain>
    </source>
</reference>
<name>A0A1J4L2S7_9EUKA</name>
<evidence type="ECO:0000256" key="1">
    <source>
        <dbReference type="SAM" id="MobiDB-lite"/>
    </source>
</evidence>
<evidence type="ECO:0000313" key="2">
    <source>
        <dbReference type="EMBL" id="OHT16276.1"/>
    </source>
</evidence>